<dbReference type="InterPro" id="IPR042070">
    <property type="entry name" value="PucR_C-HTH_sf"/>
</dbReference>
<dbReference type="InterPro" id="IPR012914">
    <property type="entry name" value="PucR_dom"/>
</dbReference>
<dbReference type="Pfam" id="PF13556">
    <property type="entry name" value="HTH_30"/>
    <property type="match status" value="1"/>
</dbReference>
<dbReference type="EMBL" id="JAJFAT010000010">
    <property type="protein sequence ID" value="MCC3145316.1"/>
    <property type="molecule type" value="Genomic_DNA"/>
</dbReference>
<dbReference type="InterPro" id="IPR025736">
    <property type="entry name" value="PucR_C-HTH_dom"/>
</dbReference>
<dbReference type="Gene3D" id="3.30.450.40">
    <property type="match status" value="1"/>
</dbReference>
<dbReference type="Pfam" id="PF07905">
    <property type="entry name" value="PucR"/>
    <property type="match status" value="1"/>
</dbReference>
<keyword evidence="6" id="KW-1185">Reference proteome</keyword>
<dbReference type="PANTHER" id="PTHR33744">
    <property type="entry name" value="CARBOHYDRATE DIACID REGULATOR"/>
    <property type="match status" value="1"/>
</dbReference>
<evidence type="ECO:0000259" key="2">
    <source>
        <dbReference type="Pfam" id="PF07905"/>
    </source>
</evidence>
<gene>
    <name evidence="5" type="ORF">LJ207_08270</name>
</gene>
<feature type="domain" description="CdaR GGDEF-like" evidence="4">
    <location>
        <begin position="291"/>
        <end position="431"/>
    </location>
</feature>
<comment type="caution">
    <text evidence="5">The sequence shown here is derived from an EMBL/GenBank/DDBJ whole genome shotgun (WGS) entry which is preliminary data.</text>
</comment>
<feature type="domain" description="Purine catabolism PurC-like" evidence="2">
    <location>
        <begin position="8"/>
        <end position="120"/>
    </location>
</feature>
<dbReference type="RefSeq" id="WP_229345946.1">
    <property type="nucleotide sequence ID" value="NZ_JAJFAT010000010.1"/>
</dbReference>
<organism evidence="5 6">
    <name type="scientific">Halanaerobium polyolivorans</name>
    <dbReference type="NCBI Taxonomy" id="2886943"/>
    <lineage>
        <taxon>Bacteria</taxon>
        <taxon>Bacillati</taxon>
        <taxon>Bacillota</taxon>
        <taxon>Clostridia</taxon>
        <taxon>Halanaerobiales</taxon>
        <taxon>Halanaerobiaceae</taxon>
        <taxon>Halanaerobium</taxon>
    </lineage>
</organism>
<sequence>MNLTVEAILKSEFMEGARLLAGISALEKEIKYVDIIEVPDVIDWINEGGFYLTTGYSFKDDLQSQKELVQTLSAKNSAALCIKKGRYFSEIPEIIVKTANELNYPIIELPKDKSYVDILLPLSSMLLDKKTYLLKHSEKIHQDLTDVVLSGGGLDHLAQTLYKLINKSVLIQDREQKKLVFVGDKEDVLKHEVYIPEAKLKKMLLKDNINLIKSEKQSRLMTPVKVSGSILGYVSIFTGENSDIEKIDYRALQHAATVIALEMLKEKEKTEVEKRLKVDLFNDLIQQNYNSEEIIINRALNLNWDLEKNYLVIVFEIDDFESYYRNLEASQEYQIKDIQDKIKRIIKRRLLQEHKDLIVINKSSSFIVFYNCEGLDQEKRKEKSRAFAEKIAAEIKKEIASTKLFAGFGGHYQGLDGIRKSYHQARQAIEMGKKINKESNLFHYDDLGIFKVLVKLDNRECLNEFNKEMLGPLLKEENSDLLKTIEALLNSFNNKREAARKLNIHRNTLDYRIKKIAKLLDVDLQNSENWLNLYLAFKVKQML</sequence>
<comment type="similarity">
    <text evidence="1">Belongs to the CdaR family.</text>
</comment>
<name>A0AAW4X0J8_9FIRM</name>
<feature type="domain" description="PucR C-terminal helix-turn-helix" evidence="3">
    <location>
        <begin position="481"/>
        <end position="539"/>
    </location>
</feature>
<dbReference type="PANTHER" id="PTHR33744:SF1">
    <property type="entry name" value="DNA-BINDING TRANSCRIPTIONAL ACTIVATOR ADER"/>
    <property type="match status" value="1"/>
</dbReference>
<proteinExistence type="inferred from homology"/>
<protein>
    <submittedName>
        <fullName evidence="5">PucR family transcriptional regulator ligand-binding domain-containing protein</fullName>
    </submittedName>
</protein>
<dbReference type="InterPro" id="IPR029016">
    <property type="entry name" value="GAF-like_dom_sf"/>
</dbReference>
<accession>A0AAW4X0J8</accession>
<reference evidence="5 6" key="1">
    <citation type="submission" date="2021-10" db="EMBL/GenBank/DDBJ databases">
        <authorList>
            <person name="Grouzdev D.S."/>
            <person name="Pantiukh K.S."/>
            <person name="Krutkina M.S."/>
        </authorList>
    </citation>
    <scope>NUCLEOTIDE SEQUENCE [LARGE SCALE GENOMIC DNA]</scope>
    <source>
        <strain evidence="5 6">Z-7514</strain>
    </source>
</reference>
<evidence type="ECO:0000313" key="6">
    <source>
        <dbReference type="Proteomes" id="UP001199296"/>
    </source>
</evidence>
<dbReference type="InterPro" id="IPR041522">
    <property type="entry name" value="CdaR_GGDEF"/>
</dbReference>
<dbReference type="InterPro" id="IPR051448">
    <property type="entry name" value="CdaR-like_regulators"/>
</dbReference>
<dbReference type="Gene3D" id="1.10.10.2840">
    <property type="entry name" value="PucR C-terminal helix-turn-helix domain"/>
    <property type="match status" value="1"/>
</dbReference>
<evidence type="ECO:0000313" key="5">
    <source>
        <dbReference type="EMBL" id="MCC3145316.1"/>
    </source>
</evidence>
<dbReference type="AlphaFoldDB" id="A0AAW4X0J8"/>
<evidence type="ECO:0000256" key="1">
    <source>
        <dbReference type="ARBA" id="ARBA00006754"/>
    </source>
</evidence>
<evidence type="ECO:0000259" key="3">
    <source>
        <dbReference type="Pfam" id="PF13556"/>
    </source>
</evidence>
<dbReference type="Pfam" id="PF17853">
    <property type="entry name" value="GGDEF_2"/>
    <property type="match status" value="1"/>
</dbReference>
<evidence type="ECO:0000259" key="4">
    <source>
        <dbReference type="Pfam" id="PF17853"/>
    </source>
</evidence>
<dbReference type="Proteomes" id="UP001199296">
    <property type="component" value="Unassembled WGS sequence"/>
</dbReference>